<dbReference type="InterPro" id="IPR003615">
    <property type="entry name" value="HNH_nuc"/>
</dbReference>
<dbReference type="GO" id="GO:0004519">
    <property type="term" value="F:endonuclease activity"/>
    <property type="evidence" value="ECO:0007669"/>
    <property type="project" value="UniProtKB-KW"/>
</dbReference>
<keyword evidence="2" id="KW-0255">Endonuclease</keyword>
<gene>
    <name evidence="2" type="ORF">E3T51_00465</name>
</gene>
<comment type="caution">
    <text evidence="2">The sequence shown here is derived from an EMBL/GenBank/DDBJ whole genome shotgun (WGS) entry which is preliminary data.</text>
</comment>
<dbReference type="AlphaFoldDB" id="A0A4R9BUA7"/>
<reference evidence="2 3" key="1">
    <citation type="submission" date="2019-03" db="EMBL/GenBank/DDBJ databases">
        <title>Genomics of glacier-inhabiting Cryobacterium strains.</title>
        <authorList>
            <person name="Liu Q."/>
            <person name="Xin Y.-H."/>
        </authorList>
    </citation>
    <scope>NUCLEOTIDE SEQUENCE [LARGE SCALE GENOMIC DNA]</scope>
    <source>
        <strain evidence="2 3">Sr54</strain>
    </source>
</reference>
<dbReference type="EMBL" id="SOHN01000003">
    <property type="protein sequence ID" value="TFD91225.1"/>
    <property type="molecule type" value="Genomic_DNA"/>
</dbReference>
<dbReference type="Pfam" id="PF13391">
    <property type="entry name" value="HNH_2"/>
    <property type="match status" value="1"/>
</dbReference>
<proteinExistence type="predicted"/>
<evidence type="ECO:0000313" key="2">
    <source>
        <dbReference type="EMBL" id="TFD91225.1"/>
    </source>
</evidence>
<protein>
    <submittedName>
        <fullName evidence="2">Restriction endonuclease</fullName>
    </submittedName>
</protein>
<evidence type="ECO:0000313" key="3">
    <source>
        <dbReference type="Proteomes" id="UP000297626"/>
    </source>
</evidence>
<accession>A0A4R9BUA7</accession>
<dbReference type="RefSeq" id="WP_134526074.1">
    <property type="nucleotide sequence ID" value="NZ_SOHN01000003.1"/>
</dbReference>
<sequence length="294" mass="33168">MYSPEQELALRLEIFRLLEEREVGGQYEFSRDELANFYIGELRLPLIDRGRGIRNPAEFSSTLSIMTTVDGPYADVLDTAAFVKYDYRAGNSSDNVKLQRAHQLQAPLIYFEAIRTGVYAAHYPVYVVADDPVARVFTITMDESLRFFGDPTTLPPDQRAYAERTVRARLHQPAFRAKVMHAYAESCAVCSLKHVSLLDAAHIIPDGERDGFARVTNGLALCKIHHAAYDRDLLGITPDYIVRIDHALLDEVDGPMLRHGLQDMHGRALAVPRRAADRPSREALATRFEQFAAY</sequence>
<keyword evidence="2" id="KW-0540">Nuclease</keyword>
<evidence type="ECO:0000259" key="1">
    <source>
        <dbReference type="Pfam" id="PF13391"/>
    </source>
</evidence>
<organism evidence="2 3">
    <name type="scientific">Cryobacterium serini</name>
    <dbReference type="NCBI Taxonomy" id="1259201"/>
    <lineage>
        <taxon>Bacteria</taxon>
        <taxon>Bacillati</taxon>
        <taxon>Actinomycetota</taxon>
        <taxon>Actinomycetes</taxon>
        <taxon>Micrococcales</taxon>
        <taxon>Microbacteriaceae</taxon>
        <taxon>Cryobacterium</taxon>
    </lineage>
</organism>
<feature type="domain" description="HNH nuclease" evidence="1">
    <location>
        <begin position="187"/>
        <end position="236"/>
    </location>
</feature>
<keyword evidence="2" id="KW-0378">Hydrolase</keyword>
<name>A0A4R9BUA7_9MICO</name>
<dbReference type="Proteomes" id="UP000297626">
    <property type="component" value="Unassembled WGS sequence"/>
</dbReference>
<keyword evidence="3" id="KW-1185">Reference proteome</keyword>